<evidence type="ECO:0000313" key="9">
    <source>
        <dbReference type="EMBL" id="AXV07922.1"/>
    </source>
</evidence>
<evidence type="ECO:0000256" key="2">
    <source>
        <dbReference type="ARBA" id="ARBA00023015"/>
    </source>
</evidence>
<dbReference type="InterPro" id="IPR036388">
    <property type="entry name" value="WH-like_DNA-bd_sf"/>
</dbReference>
<dbReference type="SUPFAM" id="SSF88946">
    <property type="entry name" value="Sigma2 domain of RNA polymerase sigma factors"/>
    <property type="match status" value="1"/>
</dbReference>
<keyword evidence="3" id="KW-0731">Sigma factor</keyword>
<comment type="similarity">
    <text evidence="1">Belongs to the sigma-70 factor family. ECF subfamily.</text>
</comment>
<feature type="region of interest" description="Disordered" evidence="6">
    <location>
        <begin position="77"/>
        <end position="98"/>
    </location>
</feature>
<evidence type="ECO:0000313" key="10">
    <source>
        <dbReference type="Proteomes" id="UP000264006"/>
    </source>
</evidence>
<feature type="domain" description="RNA polymerase sigma factor 70 region 4 type 2" evidence="8">
    <location>
        <begin position="99"/>
        <end position="149"/>
    </location>
</feature>
<evidence type="ECO:0000256" key="4">
    <source>
        <dbReference type="ARBA" id="ARBA00023125"/>
    </source>
</evidence>
<keyword evidence="2" id="KW-0805">Transcription regulation</keyword>
<feature type="compositionally biased region" description="Basic and acidic residues" evidence="6">
    <location>
        <begin position="166"/>
        <end position="177"/>
    </location>
</feature>
<dbReference type="Pfam" id="PF08281">
    <property type="entry name" value="Sigma70_r4_2"/>
    <property type="match status" value="1"/>
</dbReference>
<dbReference type="KEGG" id="euz:DVS28_a3247"/>
<sequence length="177" mass="19646">MMQHIPDDPEAFCRQHWRPLAQSLAVYTDDVALGQDLAQEALARVLVRWSRVRTMRSPGGYAYRIGVNLARDVLRERQRTRPGGGATGHAEAQDPTTRMSIDRALAALPPRQRLAMSLRHLADLSVAQTAHAMGCRPGTVKALCHQAAANLRTSPQLDWHPASPVRPRDTHEVPIDE</sequence>
<dbReference type="GO" id="GO:0006352">
    <property type="term" value="P:DNA-templated transcription initiation"/>
    <property type="evidence" value="ECO:0007669"/>
    <property type="project" value="InterPro"/>
</dbReference>
<dbReference type="AlphaFoldDB" id="A0A346Y0C5"/>
<evidence type="ECO:0000256" key="3">
    <source>
        <dbReference type="ARBA" id="ARBA00023082"/>
    </source>
</evidence>
<protein>
    <submittedName>
        <fullName evidence="9">RNA polymerase ECF sigma factor</fullName>
    </submittedName>
</protein>
<dbReference type="EMBL" id="CP031165">
    <property type="protein sequence ID" value="AXV07922.1"/>
    <property type="molecule type" value="Genomic_DNA"/>
</dbReference>
<dbReference type="GO" id="GO:0016987">
    <property type="term" value="F:sigma factor activity"/>
    <property type="evidence" value="ECO:0007669"/>
    <property type="project" value="UniProtKB-KW"/>
</dbReference>
<dbReference type="CDD" id="cd06171">
    <property type="entry name" value="Sigma70_r4"/>
    <property type="match status" value="1"/>
</dbReference>
<evidence type="ECO:0000259" key="7">
    <source>
        <dbReference type="Pfam" id="PF04542"/>
    </source>
</evidence>
<evidence type="ECO:0000256" key="5">
    <source>
        <dbReference type="ARBA" id="ARBA00023163"/>
    </source>
</evidence>
<feature type="region of interest" description="Disordered" evidence="6">
    <location>
        <begin position="155"/>
        <end position="177"/>
    </location>
</feature>
<dbReference type="PANTHER" id="PTHR43133:SF50">
    <property type="entry name" value="ECF RNA POLYMERASE SIGMA FACTOR SIGM"/>
    <property type="match status" value="1"/>
</dbReference>
<dbReference type="NCBIfam" id="TIGR02937">
    <property type="entry name" value="sigma70-ECF"/>
    <property type="match status" value="1"/>
</dbReference>
<feature type="domain" description="RNA polymerase sigma-70 region 2" evidence="7">
    <location>
        <begin position="16"/>
        <end position="80"/>
    </location>
</feature>
<keyword evidence="4" id="KW-0238">DNA-binding</keyword>
<evidence type="ECO:0000259" key="8">
    <source>
        <dbReference type="Pfam" id="PF08281"/>
    </source>
</evidence>
<dbReference type="InterPro" id="IPR013325">
    <property type="entry name" value="RNA_pol_sigma_r2"/>
</dbReference>
<reference evidence="9 10" key="1">
    <citation type="submission" date="2018-09" db="EMBL/GenBank/DDBJ databases">
        <title>Complete genome sequence of Euzebya sp. DY32-46 isolated from seawater of Pacific Ocean.</title>
        <authorList>
            <person name="Xu L."/>
            <person name="Wu Y.-H."/>
            <person name="Xu X.-W."/>
        </authorList>
    </citation>
    <scope>NUCLEOTIDE SEQUENCE [LARGE SCALE GENOMIC DNA]</scope>
    <source>
        <strain evidence="9 10">DY32-46</strain>
    </source>
</reference>
<dbReference type="InterPro" id="IPR013324">
    <property type="entry name" value="RNA_pol_sigma_r3/r4-like"/>
</dbReference>
<dbReference type="Gene3D" id="1.10.10.10">
    <property type="entry name" value="Winged helix-like DNA-binding domain superfamily/Winged helix DNA-binding domain"/>
    <property type="match status" value="1"/>
</dbReference>
<dbReference type="Pfam" id="PF04542">
    <property type="entry name" value="Sigma70_r2"/>
    <property type="match status" value="1"/>
</dbReference>
<evidence type="ECO:0000256" key="6">
    <source>
        <dbReference type="SAM" id="MobiDB-lite"/>
    </source>
</evidence>
<dbReference type="Proteomes" id="UP000264006">
    <property type="component" value="Chromosome"/>
</dbReference>
<dbReference type="PANTHER" id="PTHR43133">
    <property type="entry name" value="RNA POLYMERASE ECF-TYPE SIGMA FACTO"/>
    <property type="match status" value="1"/>
</dbReference>
<dbReference type="InterPro" id="IPR007627">
    <property type="entry name" value="RNA_pol_sigma70_r2"/>
</dbReference>
<dbReference type="InterPro" id="IPR013249">
    <property type="entry name" value="RNA_pol_sigma70_r4_t2"/>
</dbReference>
<dbReference type="InterPro" id="IPR039425">
    <property type="entry name" value="RNA_pol_sigma-70-like"/>
</dbReference>
<dbReference type="GO" id="GO:0003677">
    <property type="term" value="F:DNA binding"/>
    <property type="evidence" value="ECO:0007669"/>
    <property type="project" value="UniProtKB-KW"/>
</dbReference>
<dbReference type="SUPFAM" id="SSF88659">
    <property type="entry name" value="Sigma3 and sigma4 domains of RNA polymerase sigma factors"/>
    <property type="match status" value="1"/>
</dbReference>
<keyword evidence="10" id="KW-1185">Reference proteome</keyword>
<evidence type="ECO:0000256" key="1">
    <source>
        <dbReference type="ARBA" id="ARBA00010641"/>
    </source>
</evidence>
<accession>A0A346Y0C5</accession>
<gene>
    <name evidence="9" type="ORF">DVS28_a3247</name>
</gene>
<name>A0A346Y0C5_9ACTN</name>
<dbReference type="InterPro" id="IPR014284">
    <property type="entry name" value="RNA_pol_sigma-70_dom"/>
</dbReference>
<proteinExistence type="inferred from homology"/>
<organism evidence="9 10">
    <name type="scientific">Euzebya pacifica</name>
    <dbReference type="NCBI Taxonomy" id="1608957"/>
    <lineage>
        <taxon>Bacteria</taxon>
        <taxon>Bacillati</taxon>
        <taxon>Actinomycetota</taxon>
        <taxon>Nitriliruptoria</taxon>
        <taxon>Euzebyales</taxon>
    </lineage>
</organism>
<keyword evidence="5" id="KW-0804">Transcription</keyword>
<dbReference type="Gene3D" id="1.10.1740.10">
    <property type="match status" value="1"/>
</dbReference>